<evidence type="ECO:0000313" key="2">
    <source>
        <dbReference type="EMBL" id="TVV70257.1"/>
    </source>
</evidence>
<reference evidence="2 3" key="1">
    <citation type="submission" date="2019-07" db="EMBL/GenBank/DDBJ databases">
        <title>Sphingomonas solaris sp. nov., isolated from a solar panel from Boston, Massachusetts.</title>
        <authorList>
            <person name="Tanner K."/>
            <person name="Pascual J."/>
            <person name="Mancuso C."/>
            <person name="Pereto J."/>
            <person name="Khalil A."/>
            <person name="Vilanova C."/>
        </authorList>
    </citation>
    <scope>NUCLEOTIDE SEQUENCE [LARGE SCALE GENOMIC DNA]</scope>
    <source>
        <strain evidence="2 3">R4DWN</strain>
    </source>
</reference>
<dbReference type="EMBL" id="VNIM01000134">
    <property type="protein sequence ID" value="TVV70257.1"/>
    <property type="molecule type" value="Genomic_DNA"/>
</dbReference>
<dbReference type="InterPro" id="IPR019027">
    <property type="entry name" value="Pilus_biogenesis_CpaD-related"/>
</dbReference>
<dbReference type="PROSITE" id="PS51257">
    <property type="entry name" value="PROKAR_LIPOPROTEIN"/>
    <property type="match status" value="1"/>
</dbReference>
<evidence type="ECO:0000313" key="3">
    <source>
        <dbReference type="Proteomes" id="UP000318681"/>
    </source>
</evidence>
<evidence type="ECO:0000256" key="1">
    <source>
        <dbReference type="SAM" id="SignalP"/>
    </source>
</evidence>
<comment type="caution">
    <text evidence="2">The sequence shown here is derived from an EMBL/GenBank/DDBJ whole genome shotgun (WGS) entry which is preliminary data.</text>
</comment>
<feature type="signal peptide" evidence="1">
    <location>
        <begin position="1"/>
        <end position="19"/>
    </location>
</feature>
<dbReference type="OrthoDB" id="9802674at2"/>
<organism evidence="2 3">
    <name type="scientific">Alterirhizorhabdus solaris</name>
    <dbReference type="NCBI Taxonomy" id="2529389"/>
    <lineage>
        <taxon>Bacteria</taxon>
        <taxon>Pseudomonadati</taxon>
        <taxon>Pseudomonadota</taxon>
        <taxon>Alphaproteobacteria</taxon>
        <taxon>Sphingomonadales</taxon>
        <taxon>Rhizorhabdaceae</taxon>
        <taxon>Alterirhizorhabdus</taxon>
    </lineage>
</organism>
<accession>A0A558QT77</accession>
<protein>
    <recommendedName>
        <fullName evidence="4">Pilus assembly protein CpaD</fullName>
    </recommendedName>
</protein>
<gene>
    <name evidence="2" type="ORF">FOY91_19540</name>
</gene>
<keyword evidence="1" id="KW-0732">Signal</keyword>
<keyword evidence="3" id="KW-1185">Reference proteome</keyword>
<evidence type="ECO:0008006" key="4">
    <source>
        <dbReference type="Google" id="ProtNLM"/>
    </source>
</evidence>
<dbReference type="Pfam" id="PF09476">
    <property type="entry name" value="Pilus_CpaD"/>
    <property type="match status" value="1"/>
</dbReference>
<sequence>MRRLVTLALAGPALGMALALGGCGPVNRGLESVNQPVVSRTDYVLDVSADALRNGTAAEADRIDAWFEAMHLGYGDRVAVDDPARSGDEGVRDAVATVLARHGLLLSDSTPVTAGEIAPGMVRLVVSRSTAAVPDCPNWRRSAQPELAQSSMSNYGCATNSNLAAMVANPEDLVRGAAVETNDPRSVTKAIRAYRDAPSTSTQGLRVESTKGGQ</sequence>
<dbReference type="RefSeq" id="WP_145155483.1">
    <property type="nucleotide sequence ID" value="NZ_VNIM01000134.1"/>
</dbReference>
<dbReference type="AlphaFoldDB" id="A0A558QT77"/>
<feature type="chain" id="PRO_5021999615" description="Pilus assembly protein CpaD" evidence="1">
    <location>
        <begin position="20"/>
        <end position="214"/>
    </location>
</feature>
<dbReference type="Proteomes" id="UP000318681">
    <property type="component" value="Unassembled WGS sequence"/>
</dbReference>
<proteinExistence type="predicted"/>
<name>A0A558QT77_9SPHN</name>